<organism evidence="1 2">
    <name type="scientific">Seminavis robusta</name>
    <dbReference type="NCBI Taxonomy" id="568900"/>
    <lineage>
        <taxon>Eukaryota</taxon>
        <taxon>Sar</taxon>
        <taxon>Stramenopiles</taxon>
        <taxon>Ochrophyta</taxon>
        <taxon>Bacillariophyta</taxon>
        <taxon>Bacillariophyceae</taxon>
        <taxon>Bacillariophycidae</taxon>
        <taxon>Naviculales</taxon>
        <taxon>Naviculaceae</taxon>
        <taxon>Seminavis</taxon>
    </lineage>
</organism>
<protein>
    <submittedName>
        <fullName evidence="1">Uncharacterized protein</fullName>
    </submittedName>
</protein>
<reference evidence="1" key="1">
    <citation type="submission" date="2020-06" db="EMBL/GenBank/DDBJ databases">
        <authorList>
            <consortium name="Plant Systems Biology data submission"/>
        </authorList>
    </citation>
    <scope>NUCLEOTIDE SEQUENCE</scope>
    <source>
        <strain evidence="1">D6</strain>
    </source>
</reference>
<accession>A0A9N8HIT7</accession>
<dbReference type="AlphaFoldDB" id="A0A9N8HIT7"/>
<gene>
    <name evidence="1" type="ORF">SEMRO_616_G176020.1</name>
</gene>
<keyword evidence="2" id="KW-1185">Reference proteome</keyword>
<evidence type="ECO:0000313" key="2">
    <source>
        <dbReference type="Proteomes" id="UP001153069"/>
    </source>
</evidence>
<evidence type="ECO:0000313" key="1">
    <source>
        <dbReference type="EMBL" id="CAB9513835.1"/>
    </source>
</evidence>
<dbReference type="Proteomes" id="UP001153069">
    <property type="component" value="Unassembled WGS sequence"/>
</dbReference>
<sequence length="478" mass="52866">MRSALNAVVLVTLTTINYHTVVVHSFLSPFTQTARRFSSLSYTNDPKSPRPVGQVLTIPVLGPIPGGSPLVIGEDFLLEQPTPLQWNVLEEAMHHHRQHAKQQREESSHLKVAGIDAAPLVAFMDDVTSMYSIPGDRSNAKYATVAAVVGISSDLGDDTSSSEGFMESIMRVFRPDQKDTVRPLESSSIRLVGIGRAALSNFYSRIPSSYYEEQQDEDGYLVLSEQQEHDNAKTPIMMAQFRLLTDTAERSSAFVDDFGGSARSSPVHALSEMGNLASRITSLHEDRKALVRGLQAAKARLAVAAKADELEDHDGLGMLSSGFQAVNGGNNQQQQQQDIATLLSDFPVGAESLFPRKKNSHEQLLEMENYGMGISSASFSAIPGLTKALAEKLRPYHSPEKQATEEHYYEVFSFMGVLSVNKFVPATDLDSALKCTNTIERMKWLYETMWSHKNLLRDACEEVSQELRDCGEECTDLW</sequence>
<name>A0A9N8HIT7_9STRA</name>
<proteinExistence type="predicted"/>
<dbReference type="EMBL" id="CAICTM010000615">
    <property type="protein sequence ID" value="CAB9513835.1"/>
    <property type="molecule type" value="Genomic_DNA"/>
</dbReference>
<comment type="caution">
    <text evidence="1">The sequence shown here is derived from an EMBL/GenBank/DDBJ whole genome shotgun (WGS) entry which is preliminary data.</text>
</comment>
<dbReference type="OrthoDB" id="42617at2759"/>